<evidence type="ECO:0000313" key="7">
    <source>
        <dbReference type="EMBL" id="QHS63832.1"/>
    </source>
</evidence>
<dbReference type="CDD" id="cd03477">
    <property type="entry name" value="Rieske_YhfW_C"/>
    <property type="match status" value="1"/>
</dbReference>
<accession>A0A6B9ZNG8</accession>
<dbReference type="PRINTS" id="PR00162">
    <property type="entry name" value="RIESKE"/>
</dbReference>
<dbReference type="AlphaFoldDB" id="A0A6B9ZNG8"/>
<dbReference type="PANTHER" id="PTHR13847">
    <property type="entry name" value="SARCOSINE DEHYDROGENASE-RELATED"/>
    <property type="match status" value="1"/>
</dbReference>
<dbReference type="Proteomes" id="UP000476411">
    <property type="component" value="Chromosome"/>
</dbReference>
<keyword evidence="2" id="KW-0479">Metal-binding</keyword>
<name>A0A6B9ZNG8_9BACT</name>
<dbReference type="InterPro" id="IPR005805">
    <property type="entry name" value="Rieske_Fe-S_prot_C"/>
</dbReference>
<dbReference type="GO" id="GO:0016020">
    <property type="term" value="C:membrane"/>
    <property type="evidence" value="ECO:0007669"/>
    <property type="project" value="InterPro"/>
</dbReference>
<keyword evidence="3" id="KW-0408">Iron</keyword>
<dbReference type="FunFam" id="2.102.10.10:FF:000014">
    <property type="entry name" value="Oxidoreductase, FAD dependent"/>
    <property type="match status" value="1"/>
</dbReference>
<dbReference type="Pfam" id="PF00355">
    <property type="entry name" value="Rieske"/>
    <property type="match status" value="1"/>
</dbReference>
<sequence>MINRDGAQTSLWQGNVQSYLTTNRADRHKKYDVVIIGGGITGITTGLLLQEAGKQCLIVEAEELGFGTTGGTTAHLNTLLDVPYYVIAQNFGEENAKHVAHATAEALNLIRNNVTRFNIDCGFQEADAYLFAQDEDQEKELDKIRKSSADAGLNIDYITDIPVTVPFRKAVRATGQAKFNPLLYIQGLAKAFEAAGGTIIQQCRVINVTEDDTMKVATTSGVFSTVDVVYATHIPPGINLLHLRCSPYRSYAMAVTLEDEAYPEDLSYDMYDPYHYYRTQIVNGQRYLIIGGEDHKTGEEINTDQCFRSLEAHARKHFSVKEIVYRWSSQYFEPTDGLPYIGYLPGHEDHVYVASGFGGNGMTYGTVSAQLLKCIIMKENATLEKLFDPNRIKPVAGFTSFVTHNTDVIKEFFGKLFSADELKQLSDLAPGEGKLVRYHDKKVALYKNEEGKLFALNPTCTHMKCDVKWNQTEKSWDCPCHGARYNYDGKVITGPADADLEGLVLS</sequence>
<proteinExistence type="predicted"/>
<dbReference type="RefSeq" id="WP_162335548.1">
    <property type="nucleotide sequence ID" value="NZ_CP048113.1"/>
</dbReference>
<keyword evidence="8" id="KW-1185">Reference proteome</keyword>
<gene>
    <name evidence="7" type="ORF">GWR21_30905</name>
</gene>
<dbReference type="Pfam" id="PF01266">
    <property type="entry name" value="DAO"/>
    <property type="match status" value="1"/>
</dbReference>
<protein>
    <submittedName>
        <fullName evidence="7">FAD-dependent oxidoreductase</fullName>
    </submittedName>
</protein>
<dbReference type="PROSITE" id="PS51296">
    <property type="entry name" value="RIESKE"/>
    <property type="match status" value="1"/>
</dbReference>
<feature type="domain" description="Rieske" evidence="6">
    <location>
        <begin position="420"/>
        <end position="506"/>
    </location>
</feature>
<evidence type="ECO:0000256" key="2">
    <source>
        <dbReference type="ARBA" id="ARBA00022723"/>
    </source>
</evidence>
<keyword evidence="5" id="KW-1015">Disulfide bond</keyword>
<keyword evidence="1" id="KW-0001">2Fe-2S</keyword>
<dbReference type="InterPro" id="IPR006076">
    <property type="entry name" value="FAD-dep_OxRdtase"/>
</dbReference>
<evidence type="ECO:0000313" key="8">
    <source>
        <dbReference type="Proteomes" id="UP000476411"/>
    </source>
</evidence>
<organism evidence="7 8">
    <name type="scientific">Chitinophaga agri</name>
    <dbReference type="NCBI Taxonomy" id="2703787"/>
    <lineage>
        <taxon>Bacteria</taxon>
        <taxon>Pseudomonadati</taxon>
        <taxon>Bacteroidota</taxon>
        <taxon>Chitinophagia</taxon>
        <taxon>Chitinophagales</taxon>
        <taxon>Chitinophagaceae</taxon>
        <taxon>Chitinophaga</taxon>
    </lineage>
</organism>
<evidence type="ECO:0000259" key="6">
    <source>
        <dbReference type="PROSITE" id="PS51296"/>
    </source>
</evidence>
<dbReference type="Gene3D" id="2.102.10.10">
    <property type="entry name" value="Rieske [2Fe-2S] iron-sulphur domain"/>
    <property type="match status" value="1"/>
</dbReference>
<dbReference type="InterPro" id="IPR038010">
    <property type="entry name" value="YhfW_C"/>
</dbReference>
<dbReference type="InterPro" id="IPR017941">
    <property type="entry name" value="Rieske_2Fe-2S"/>
</dbReference>
<evidence type="ECO:0000256" key="1">
    <source>
        <dbReference type="ARBA" id="ARBA00022714"/>
    </source>
</evidence>
<dbReference type="InterPro" id="IPR036188">
    <property type="entry name" value="FAD/NAD-bd_sf"/>
</dbReference>
<dbReference type="GO" id="GO:0005737">
    <property type="term" value="C:cytoplasm"/>
    <property type="evidence" value="ECO:0007669"/>
    <property type="project" value="TreeGrafter"/>
</dbReference>
<keyword evidence="4" id="KW-0411">Iron-sulfur</keyword>
<evidence type="ECO:0000256" key="4">
    <source>
        <dbReference type="ARBA" id="ARBA00023014"/>
    </source>
</evidence>
<dbReference type="SUPFAM" id="SSF51905">
    <property type="entry name" value="FAD/NAD(P)-binding domain"/>
    <property type="match status" value="1"/>
</dbReference>
<dbReference type="PANTHER" id="PTHR13847:SF274">
    <property type="entry name" value="RIESKE 2FE-2S IRON-SULFUR PROTEIN YHFW-RELATED"/>
    <property type="match status" value="1"/>
</dbReference>
<dbReference type="EMBL" id="CP048113">
    <property type="protein sequence ID" value="QHS63832.1"/>
    <property type="molecule type" value="Genomic_DNA"/>
</dbReference>
<dbReference type="KEGG" id="chih:GWR21_30905"/>
<dbReference type="Gene3D" id="3.50.50.60">
    <property type="entry name" value="FAD/NAD(P)-binding domain"/>
    <property type="match status" value="1"/>
</dbReference>
<evidence type="ECO:0000256" key="5">
    <source>
        <dbReference type="ARBA" id="ARBA00023157"/>
    </source>
</evidence>
<reference evidence="7 8" key="1">
    <citation type="submission" date="2020-01" db="EMBL/GenBank/DDBJ databases">
        <title>Complete genome sequence of Chitinophaga sp. H33E-04 isolated from quinoa roots.</title>
        <authorList>
            <person name="Weon H.-Y."/>
            <person name="Lee S.A."/>
        </authorList>
    </citation>
    <scope>NUCLEOTIDE SEQUENCE [LARGE SCALE GENOMIC DNA]</scope>
    <source>
        <strain evidence="7 8">H33E-04</strain>
    </source>
</reference>
<dbReference type="GO" id="GO:0046872">
    <property type="term" value="F:metal ion binding"/>
    <property type="evidence" value="ECO:0007669"/>
    <property type="project" value="UniProtKB-KW"/>
</dbReference>
<dbReference type="SUPFAM" id="SSF50022">
    <property type="entry name" value="ISP domain"/>
    <property type="match status" value="1"/>
</dbReference>
<evidence type="ECO:0000256" key="3">
    <source>
        <dbReference type="ARBA" id="ARBA00023004"/>
    </source>
</evidence>
<dbReference type="InterPro" id="IPR036922">
    <property type="entry name" value="Rieske_2Fe-2S_sf"/>
</dbReference>
<dbReference type="GO" id="GO:0051537">
    <property type="term" value="F:2 iron, 2 sulfur cluster binding"/>
    <property type="evidence" value="ECO:0007669"/>
    <property type="project" value="UniProtKB-KW"/>
</dbReference>
<dbReference type="Gene3D" id="3.30.9.10">
    <property type="entry name" value="D-Amino Acid Oxidase, subunit A, domain 2"/>
    <property type="match status" value="1"/>
</dbReference>